<dbReference type="GeneID" id="70295807"/>
<dbReference type="OrthoDB" id="116827at2759"/>
<dbReference type="InterPro" id="IPR001841">
    <property type="entry name" value="Znf_RING"/>
</dbReference>
<dbReference type="PANTHER" id="PTHR13063:SF10">
    <property type="entry name" value="NITRIC OXIDE SYNTHASE-INTERACTING PROTEIN"/>
    <property type="match status" value="1"/>
</dbReference>
<dbReference type="Proteomes" id="UP000887229">
    <property type="component" value="Unassembled WGS sequence"/>
</dbReference>
<evidence type="ECO:0000256" key="6">
    <source>
        <dbReference type="ARBA" id="ARBA00023242"/>
    </source>
</evidence>
<gene>
    <name evidence="11" type="ORF">F5Z01DRAFT_673164</name>
</gene>
<evidence type="ECO:0000256" key="9">
    <source>
        <dbReference type="SAM" id="MobiDB-lite"/>
    </source>
</evidence>
<feature type="domain" description="RING-type" evidence="10">
    <location>
        <begin position="270"/>
        <end position="323"/>
    </location>
</feature>
<dbReference type="GO" id="GO:0008270">
    <property type="term" value="F:zinc ion binding"/>
    <property type="evidence" value="ECO:0007669"/>
    <property type="project" value="UniProtKB-KW"/>
</dbReference>
<feature type="compositionally biased region" description="Low complexity" evidence="9">
    <location>
        <begin position="132"/>
        <end position="141"/>
    </location>
</feature>
<dbReference type="SUPFAM" id="SSF57850">
    <property type="entry name" value="RING/U-box"/>
    <property type="match status" value="1"/>
</dbReference>
<feature type="compositionally biased region" description="Basic and acidic residues" evidence="9">
    <location>
        <begin position="180"/>
        <end position="200"/>
    </location>
</feature>
<dbReference type="PROSITE" id="PS00518">
    <property type="entry name" value="ZF_RING_1"/>
    <property type="match status" value="1"/>
</dbReference>
<evidence type="ECO:0000313" key="12">
    <source>
        <dbReference type="Proteomes" id="UP000887229"/>
    </source>
</evidence>
<dbReference type="PROSITE" id="PS50089">
    <property type="entry name" value="ZF_RING_2"/>
    <property type="match status" value="1"/>
</dbReference>
<dbReference type="InterPro" id="IPR013083">
    <property type="entry name" value="Znf_RING/FYVE/PHD"/>
</dbReference>
<dbReference type="InterPro" id="IPR011011">
    <property type="entry name" value="Znf_FYVE_PHD"/>
</dbReference>
<keyword evidence="6 7" id="KW-0539">Nucleus</keyword>
<dbReference type="AlphaFoldDB" id="A0A9P8CRY8"/>
<dbReference type="Gene3D" id="3.30.40.10">
    <property type="entry name" value="Zinc/RING finger domain, C3HC4 (zinc finger)"/>
    <property type="match status" value="2"/>
</dbReference>
<dbReference type="GO" id="GO:0005634">
    <property type="term" value="C:nucleus"/>
    <property type="evidence" value="ECO:0007669"/>
    <property type="project" value="UniProtKB-SubCell"/>
</dbReference>
<name>A0A9P8CRY8_9HYPO</name>
<evidence type="ECO:0000256" key="3">
    <source>
        <dbReference type="ARBA" id="ARBA00022723"/>
    </source>
</evidence>
<comment type="similarity">
    <text evidence="2 7">Belongs to the NOSIP family.</text>
</comment>
<dbReference type="Pfam" id="PF15906">
    <property type="entry name" value="zf-NOSIP"/>
    <property type="match status" value="1"/>
</dbReference>
<dbReference type="InterPro" id="IPR031790">
    <property type="entry name" value="Znf-NOSIP"/>
</dbReference>
<evidence type="ECO:0000259" key="10">
    <source>
        <dbReference type="PROSITE" id="PS50089"/>
    </source>
</evidence>
<feature type="region of interest" description="Disordered" evidence="9">
    <location>
        <begin position="132"/>
        <end position="245"/>
    </location>
</feature>
<organism evidence="11 12">
    <name type="scientific">Emericellopsis atlantica</name>
    <dbReference type="NCBI Taxonomy" id="2614577"/>
    <lineage>
        <taxon>Eukaryota</taxon>
        <taxon>Fungi</taxon>
        <taxon>Dikarya</taxon>
        <taxon>Ascomycota</taxon>
        <taxon>Pezizomycotina</taxon>
        <taxon>Sordariomycetes</taxon>
        <taxon>Hypocreomycetidae</taxon>
        <taxon>Hypocreales</taxon>
        <taxon>Bionectriaceae</taxon>
        <taxon>Emericellopsis</taxon>
    </lineage>
</organism>
<keyword evidence="12" id="KW-1185">Reference proteome</keyword>
<sequence length="371" mass="40650">MSHSKRNTARSIFTAHERAVAHAHWNTSTSARLTRDSFLPFGSCSLCLELARDPVACSRGDVFCRECALANILAQKKELKRAEKARAEQEEEDKRRAALMEEEEKERAVRDFERTQAGLSVQGQIKAPVEVPTTTIPTSKTKTIEWKPENGSQSTNKNEGDAESANGAKRKFTLDDEDVERTAKQDRAKARKAIDDEKATKPSLPSFWTPSLTPDIRDSKLGPATKKHKSTPTCPSSQAENPHPLSMQKLITIKFEELMDDSTKDKRRSCPSCRKALTNASAPIMAKHCGHVLCEKCVQTFLIPPKGKPVKEEDSVLACFVCDEPVAVLATGDEATKDSLPTGLVALRSEGTGFSAKGASNVRKAGVAFQA</sequence>
<proteinExistence type="inferred from homology"/>
<dbReference type="PIRSF" id="PIRSF023577">
    <property type="entry name" value="ENOS_interacting"/>
    <property type="match status" value="1"/>
</dbReference>
<feature type="compositionally biased region" description="Basic and acidic residues" evidence="9">
    <location>
        <begin position="86"/>
        <end position="114"/>
    </location>
</feature>
<dbReference type="EMBL" id="MU251251">
    <property type="protein sequence ID" value="KAG9255211.1"/>
    <property type="molecule type" value="Genomic_DNA"/>
</dbReference>
<accession>A0A9P8CRY8</accession>
<dbReference type="Pfam" id="PF13445">
    <property type="entry name" value="zf-RING_UBOX"/>
    <property type="match status" value="1"/>
</dbReference>
<keyword evidence="5" id="KW-0862">Zinc</keyword>
<dbReference type="PANTHER" id="PTHR13063">
    <property type="entry name" value="ENOS INTERACTING PROTEIN"/>
    <property type="match status" value="1"/>
</dbReference>
<comment type="caution">
    <text evidence="11">The sequence shown here is derived from an EMBL/GenBank/DDBJ whole genome shotgun (WGS) entry which is preliminary data.</text>
</comment>
<evidence type="ECO:0000256" key="7">
    <source>
        <dbReference type="PIRNR" id="PIRNR023577"/>
    </source>
</evidence>
<evidence type="ECO:0000256" key="5">
    <source>
        <dbReference type="ARBA" id="ARBA00022833"/>
    </source>
</evidence>
<dbReference type="InterPro" id="IPR027370">
    <property type="entry name" value="Znf-RING_euk"/>
</dbReference>
<keyword evidence="3" id="KW-0479">Metal-binding</keyword>
<dbReference type="SUPFAM" id="SSF57903">
    <property type="entry name" value="FYVE/PHD zinc finger"/>
    <property type="match status" value="1"/>
</dbReference>
<feature type="compositionally biased region" description="Polar residues" evidence="9">
    <location>
        <begin position="231"/>
        <end position="240"/>
    </location>
</feature>
<dbReference type="RefSeq" id="XP_046119135.1">
    <property type="nucleotide sequence ID" value="XM_046264904.1"/>
</dbReference>
<evidence type="ECO:0000256" key="8">
    <source>
        <dbReference type="PROSITE-ProRule" id="PRU00175"/>
    </source>
</evidence>
<comment type="subcellular location">
    <subcellularLocation>
        <location evidence="1 7">Nucleus</location>
    </subcellularLocation>
</comment>
<feature type="region of interest" description="Disordered" evidence="9">
    <location>
        <begin position="86"/>
        <end position="115"/>
    </location>
</feature>
<keyword evidence="4 8" id="KW-0863">Zinc-finger</keyword>
<dbReference type="InterPro" id="IPR016818">
    <property type="entry name" value="NOSIP"/>
</dbReference>
<dbReference type="InterPro" id="IPR017907">
    <property type="entry name" value="Znf_RING_CS"/>
</dbReference>
<reference evidence="11" key="1">
    <citation type="journal article" date="2021" name="IMA Fungus">
        <title>Genomic characterization of three marine fungi, including Emericellopsis atlantica sp. nov. with signatures of a generalist lifestyle and marine biomass degradation.</title>
        <authorList>
            <person name="Hagestad O.C."/>
            <person name="Hou L."/>
            <person name="Andersen J.H."/>
            <person name="Hansen E.H."/>
            <person name="Altermark B."/>
            <person name="Li C."/>
            <person name="Kuhnert E."/>
            <person name="Cox R.J."/>
            <person name="Crous P.W."/>
            <person name="Spatafora J.W."/>
            <person name="Lail K."/>
            <person name="Amirebrahimi M."/>
            <person name="Lipzen A."/>
            <person name="Pangilinan J."/>
            <person name="Andreopoulos W."/>
            <person name="Hayes R.D."/>
            <person name="Ng V."/>
            <person name="Grigoriev I.V."/>
            <person name="Jackson S.A."/>
            <person name="Sutton T.D.S."/>
            <person name="Dobson A.D.W."/>
            <person name="Rama T."/>
        </authorList>
    </citation>
    <scope>NUCLEOTIDE SEQUENCE</scope>
    <source>
        <strain evidence="11">TS7</strain>
    </source>
</reference>
<evidence type="ECO:0000256" key="1">
    <source>
        <dbReference type="ARBA" id="ARBA00004123"/>
    </source>
</evidence>
<evidence type="ECO:0000256" key="4">
    <source>
        <dbReference type="ARBA" id="ARBA00022771"/>
    </source>
</evidence>
<evidence type="ECO:0000256" key="2">
    <source>
        <dbReference type="ARBA" id="ARBA00008126"/>
    </source>
</evidence>
<dbReference type="GO" id="GO:0061630">
    <property type="term" value="F:ubiquitin protein ligase activity"/>
    <property type="evidence" value="ECO:0007669"/>
    <property type="project" value="InterPro"/>
</dbReference>
<protein>
    <recommendedName>
        <fullName evidence="10">RING-type domain-containing protein</fullName>
    </recommendedName>
</protein>
<evidence type="ECO:0000313" key="11">
    <source>
        <dbReference type="EMBL" id="KAG9255211.1"/>
    </source>
</evidence>